<dbReference type="Pfam" id="PF00535">
    <property type="entry name" value="Glycos_transf_2"/>
    <property type="match status" value="1"/>
</dbReference>
<dbReference type="EMBL" id="JBHUME010000007">
    <property type="protein sequence ID" value="MFD2612390.1"/>
    <property type="molecule type" value="Genomic_DNA"/>
</dbReference>
<sequence length="419" mass="47812">MLVFILPAAGKGSSGLTASHIRQVLPGSHVHTVSSPMASYMNDIIAKSASSLFLTLTDGTILEPDFLRDMKRACTELHPEEEGWVTFASSEQPMQPAPVLWHRNCLQGGLVNGFPDLAHLPFETFVLADMQIQAGSLGWKGRTVYSPNWRIDKARIPRWRKPEKEIEYIQPIITRPQAIPRTATQPGISVVLCTYNDGRYVPWAIRSVLAQTLPAWELIIVNDGSTDHTAMQLIPFQRDPRIRILENRANLGKSRSLNLALKEARGDWILELDADDWLAPDCLETMLQAASVSDPRTALWHSHFHRWTERSTGEVTYKKVIVTGEQFHRDLLMDRAVPPIPRFYRKQALLQLKGWCLDDPSLGRLYEDLEIVMRISVSYYVTCIPKALYHQRMRLTSISQADKSLYELWKSWMNTRIKE</sequence>
<accession>A0ABW5PB15</accession>
<evidence type="ECO:0000259" key="1">
    <source>
        <dbReference type="Pfam" id="PF00535"/>
    </source>
</evidence>
<dbReference type="PANTHER" id="PTHR43685:SF2">
    <property type="entry name" value="GLYCOSYLTRANSFERASE 2-LIKE DOMAIN-CONTAINING PROTEIN"/>
    <property type="match status" value="1"/>
</dbReference>
<dbReference type="InterPro" id="IPR001173">
    <property type="entry name" value="Glyco_trans_2-like"/>
</dbReference>
<gene>
    <name evidence="2" type="ORF">ACFSUF_08145</name>
</gene>
<feature type="domain" description="Glycosyltransferase 2-like" evidence="1">
    <location>
        <begin position="189"/>
        <end position="294"/>
    </location>
</feature>
<dbReference type="RefSeq" id="WP_377601917.1">
    <property type="nucleotide sequence ID" value="NZ_JBHUME010000007.1"/>
</dbReference>
<dbReference type="PANTHER" id="PTHR43685">
    <property type="entry name" value="GLYCOSYLTRANSFERASE"/>
    <property type="match status" value="1"/>
</dbReference>
<keyword evidence="3" id="KW-1185">Reference proteome</keyword>
<protein>
    <submittedName>
        <fullName evidence="2">Glycosyltransferase family 2 protein</fullName>
    </submittedName>
</protein>
<organism evidence="2 3">
    <name type="scientific">Paenibacillus gansuensis</name>
    <dbReference type="NCBI Taxonomy" id="306542"/>
    <lineage>
        <taxon>Bacteria</taxon>
        <taxon>Bacillati</taxon>
        <taxon>Bacillota</taxon>
        <taxon>Bacilli</taxon>
        <taxon>Bacillales</taxon>
        <taxon>Paenibacillaceae</taxon>
        <taxon>Paenibacillus</taxon>
    </lineage>
</organism>
<comment type="caution">
    <text evidence="2">The sequence shown here is derived from an EMBL/GenBank/DDBJ whole genome shotgun (WGS) entry which is preliminary data.</text>
</comment>
<evidence type="ECO:0000313" key="3">
    <source>
        <dbReference type="Proteomes" id="UP001597541"/>
    </source>
</evidence>
<dbReference type="SUPFAM" id="SSF53448">
    <property type="entry name" value="Nucleotide-diphospho-sugar transferases"/>
    <property type="match status" value="1"/>
</dbReference>
<dbReference type="Gene3D" id="3.90.550.10">
    <property type="entry name" value="Spore Coat Polysaccharide Biosynthesis Protein SpsA, Chain A"/>
    <property type="match status" value="1"/>
</dbReference>
<dbReference type="CDD" id="cd00761">
    <property type="entry name" value="Glyco_tranf_GTA_type"/>
    <property type="match status" value="1"/>
</dbReference>
<dbReference type="InterPro" id="IPR050834">
    <property type="entry name" value="Glycosyltransf_2"/>
</dbReference>
<proteinExistence type="predicted"/>
<reference evidence="3" key="1">
    <citation type="journal article" date="2019" name="Int. J. Syst. Evol. Microbiol.">
        <title>The Global Catalogue of Microorganisms (GCM) 10K type strain sequencing project: providing services to taxonomists for standard genome sequencing and annotation.</title>
        <authorList>
            <consortium name="The Broad Institute Genomics Platform"/>
            <consortium name="The Broad Institute Genome Sequencing Center for Infectious Disease"/>
            <person name="Wu L."/>
            <person name="Ma J."/>
        </authorList>
    </citation>
    <scope>NUCLEOTIDE SEQUENCE [LARGE SCALE GENOMIC DNA]</scope>
    <source>
        <strain evidence="3">KCTC 3950</strain>
    </source>
</reference>
<name>A0ABW5PB15_9BACL</name>
<dbReference type="Proteomes" id="UP001597541">
    <property type="component" value="Unassembled WGS sequence"/>
</dbReference>
<dbReference type="InterPro" id="IPR029044">
    <property type="entry name" value="Nucleotide-diphossugar_trans"/>
</dbReference>
<evidence type="ECO:0000313" key="2">
    <source>
        <dbReference type="EMBL" id="MFD2612390.1"/>
    </source>
</evidence>